<protein>
    <submittedName>
        <fullName evidence="1">Uncharacterized protein</fullName>
    </submittedName>
</protein>
<organism evidence="1">
    <name type="scientific">bioreactor metagenome</name>
    <dbReference type="NCBI Taxonomy" id="1076179"/>
    <lineage>
        <taxon>unclassified sequences</taxon>
        <taxon>metagenomes</taxon>
        <taxon>ecological metagenomes</taxon>
    </lineage>
</organism>
<comment type="caution">
    <text evidence="1">The sequence shown here is derived from an EMBL/GenBank/DDBJ whole genome shotgun (WGS) entry which is preliminary data.</text>
</comment>
<gene>
    <name evidence="1" type="ORF">SDC9_75981</name>
</gene>
<dbReference type="EMBL" id="VSSQ01005512">
    <property type="protein sequence ID" value="MPM29441.1"/>
    <property type="molecule type" value="Genomic_DNA"/>
</dbReference>
<name>A0A644YNI9_9ZZZZ</name>
<accession>A0A644YNI9</accession>
<evidence type="ECO:0000313" key="1">
    <source>
        <dbReference type="EMBL" id="MPM29441.1"/>
    </source>
</evidence>
<dbReference type="AlphaFoldDB" id="A0A644YNI9"/>
<proteinExistence type="predicted"/>
<dbReference type="AntiFam" id="ANF00239">
    <property type="entry name" value="Shadow ORF (opposite y4bM)"/>
</dbReference>
<sequence length="220" mass="24187">MDDPVGDCIGLGSSAQSFQPFGWGELRTEYCTAVLVSRFNQLKHESDLLVIQCGRQPLVNDQEIVILQLPNQLAPSVEPHILKTEILKELRHPVVSDLVAVLAGLLADRTCEPGLTSTGKAIEYNIMVAFDERTGTQLQQQSLVEAALLVVYGIDLGIRIAQSGGPYQPFYPAILLELVHIIGNILDPLIERHAGVSHIMFLSLEDLDHLGEIELSQFPD</sequence>
<reference evidence="1" key="1">
    <citation type="submission" date="2019-08" db="EMBL/GenBank/DDBJ databases">
        <authorList>
            <person name="Kucharzyk K."/>
            <person name="Murdoch R.W."/>
            <person name="Higgins S."/>
            <person name="Loffler F."/>
        </authorList>
    </citation>
    <scope>NUCLEOTIDE SEQUENCE</scope>
</reference>